<feature type="binding site" evidence="5">
    <location>
        <position position="600"/>
    </location>
    <ligand>
        <name>substrate</name>
    </ligand>
</feature>
<feature type="binding site" evidence="5">
    <location>
        <position position="675"/>
    </location>
    <ligand>
        <name>substrate</name>
    </ligand>
</feature>
<feature type="compositionally biased region" description="Low complexity" evidence="7">
    <location>
        <begin position="1"/>
        <end position="11"/>
    </location>
</feature>
<dbReference type="EMBL" id="HBEN01004917">
    <property type="protein sequence ID" value="CAD8436207.1"/>
    <property type="molecule type" value="Transcribed_RNA"/>
</dbReference>
<evidence type="ECO:0000256" key="3">
    <source>
        <dbReference type="ARBA" id="ARBA00023326"/>
    </source>
</evidence>
<feature type="region of interest" description="Disordered" evidence="7">
    <location>
        <begin position="470"/>
        <end position="581"/>
    </location>
</feature>
<evidence type="ECO:0000256" key="4">
    <source>
        <dbReference type="PIRSR" id="PIRSR601554-1"/>
    </source>
</evidence>
<feature type="active site" description="Proton donor" evidence="4">
    <location>
        <position position="236"/>
    </location>
</feature>
<feature type="region of interest" description="Disordered" evidence="7">
    <location>
        <begin position="170"/>
        <end position="197"/>
    </location>
</feature>
<dbReference type="InterPro" id="IPR017853">
    <property type="entry name" value="GH"/>
</dbReference>
<evidence type="ECO:0000256" key="5">
    <source>
        <dbReference type="PIRSR" id="PIRSR601554-2"/>
    </source>
</evidence>
<dbReference type="InterPro" id="IPR001554">
    <property type="entry name" value="Glyco_hydro_14"/>
</dbReference>
<feature type="region of interest" description="Disordered" evidence="7">
    <location>
        <begin position="356"/>
        <end position="375"/>
    </location>
</feature>
<evidence type="ECO:0000256" key="6">
    <source>
        <dbReference type="RuleBase" id="RU000509"/>
    </source>
</evidence>
<feature type="compositionally biased region" description="Polar residues" evidence="7">
    <location>
        <begin position="470"/>
        <end position="488"/>
    </location>
</feature>
<dbReference type="Gene3D" id="3.20.20.80">
    <property type="entry name" value="Glycosidases"/>
    <property type="match status" value="3"/>
</dbReference>
<proteinExistence type="inferred from homology"/>
<dbReference type="GO" id="GO:0016161">
    <property type="term" value="F:beta-amylase activity"/>
    <property type="evidence" value="ECO:0007669"/>
    <property type="project" value="UniProtKB-EC"/>
</dbReference>
<keyword evidence="6" id="KW-0378">Hydrolase</keyword>
<feature type="compositionally biased region" description="Basic residues" evidence="7">
    <location>
        <begin position="186"/>
        <end position="196"/>
    </location>
</feature>
<feature type="active site" description="Proton acceptor" evidence="4">
    <location>
        <position position="638"/>
    </location>
</feature>
<evidence type="ECO:0000313" key="8">
    <source>
        <dbReference type="EMBL" id="CAD8436207.1"/>
    </source>
</evidence>
<reference evidence="8" key="1">
    <citation type="submission" date="2021-01" db="EMBL/GenBank/DDBJ databases">
        <authorList>
            <person name="Corre E."/>
            <person name="Pelletier E."/>
            <person name="Niang G."/>
            <person name="Scheremetjew M."/>
            <person name="Finn R."/>
            <person name="Kale V."/>
            <person name="Holt S."/>
            <person name="Cochrane G."/>
            <person name="Meng A."/>
            <person name="Brown T."/>
            <person name="Cohen L."/>
        </authorList>
    </citation>
    <scope>NUCLEOTIDE SEQUENCE</scope>
    <source>
        <strain evidence="8">CCAC1681</strain>
    </source>
</reference>
<dbReference type="PRINTS" id="PR00750">
    <property type="entry name" value="BETAAMYLASE"/>
</dbReference>
<feature type="binding site" evidence="5">
    <location>
        <position position="444"/>
    </location>
    <ligand>
        <name>substrate</name>
    </ligand>
</feature>
<evidence type="ECO:0000256" key="2">
    <source>
        <dbReference type="ARBA" id="ARBA00023277"/>
    </source>
</evidence>
<evidence type="ECO:0000256" key="7">
    <source>
        <dbReference type="SAM" id="MobiDB-lite"/>
    </source>
</evidence>
<dbReference type="EC" id="3.2.1.2" evidence="6"/>
<evidence type="ECO:0000256" key="1">
    <source>
        <dbReference type="ARBA" id="ARBA00005652"/>
    </source>
</evidence>
<dbReference type="PANTHER" id="PTHR31352">
    <property type="entry name" value="BETA-AMYLASE 1, CHLOROPLASTIC"/>
    <property type="match status" value="1"/>
</dbReference>
<dbReference type="SUPFAM" id="SSF51445">
    <property type="entry name" value="(Trans)glycosidases"/>
    <property type="match status" value="3"/>
</dbReference>
<feature type="binding site" evidence="5">
    <location>
        <position position="449"/>
    </location>
    <ligand>
        <name>substrate</name>
    </ligand>
</feature>
<comment type="similarity">
    <text evidence="1 6">Belongs to the glycosyl hydrolase 14 family.</text>
</comment>
<name>A0A7S0GP05_MICPS</name>
<accession>A0A7S0GP05</accession>
<keyword evidence="2 6" id="KW-0119">Carbohydrate metabolism</keyword>
<feature type="binding site" evidence="5">
    <location>
        <position position="106"/>
    </location>
    <ligand>
        <name>substrate</name>
    </ligand>
</feature>
<feature type="compositionally biased region" description="Polar residues" evidence="7">
    <location>
        <begin position="175"/>
        <end position="184"/>
    </location>
</feature>
<feature type="binding site" evidence="5">
    <location>
        <begin position="639"/>
        <end position="640"/>
    </location>
    <ligand>
        <name>substrate</name>
    </ligand>
</feature>
<feature type="compositionally biased region" description="Low complexity" evidence="7">
    <location>
        <begin position="544"/>
        <end position="553"/>
    </location>
</feature>
<comment type="catalytic activity">
    <reaction evidence="6">
        <text>Hydrolysis of (1-&gt;4)-alpha-D-glucosidic linkages in polysaccharides so as to remove successive maltose units from the non-reducing ends of the chains.</text>
        <dbReference type="EC" id="3.2.1.2"/>
    </reaction>
</comment>
<protein>
    <recommendedName>
        <fullName evidence="6">Beta-amylase</fullName>
        <ecNumber evidence="6">3.2.1.2</ecNumber>
    </recommendedName>
</protein>
<keyword evidence="3 6" id="KW-0624">Polysaccharide degradation</keyword>
<sequence>MEVEPSASDDSPPSRRRSQSGTGGVPVYVMLPLDTVSREGELRAVEQLAPRLEALRDAGVEGVMIDVWWGIVERRAPGAYDWAPYVALMDVLERTKLKLHVVLSFHACGANRDDDYHVPLPPWVEDAVERDPDGLLFQDRAGTRSDEYLSLWADNAPMPVFDGARNADGDVGVSDASNTTTETKQSNRRVSHHHPPRSPLECYRDLMRAFRFTFDDKLRGGGLITEVLVGCGPCGELRFPAYAMSRGWRFPGVGEFQCYDRRALESLAMAAVAAGRPEWGKGGPHDAGTYNSRPDDTGFFANGAGIGSSSFPGLNPGFPTRGSSFETRTSLGGGVGPGGQLLSSRSMLLPTTLAPDSPVAGSLGGSPPGNGADARAWAARTKSLDDLTQEECGASASSPNGRWDSEYGRFFLGWYSGELAAHGERVMRAAGECFAGCGARLALKCAGIHWWYKTRSHAAELTTGYYNTQGGSNEGNSESAPKSRQNSFGKLGGGGGSGADVRRASMDWVPGGGGDRGVSHTRPSFDGLGSPPRGGGLSKNQSLGSFGSVGSFVDESNSRESRSTLGGTHASFGTRGDNRPSGYDRVMAVAKSCGASVTFTCAEMSDREHDPEHKCGPEGLMRQVVRCAARHGVDVAAENALYRCDATAFKQMVRNCKRGGGETEGAGMTSFTFLRMCDSLFEERNFREFATFVGDLSGNDARAGSP</sequence>
<keyword evidence="6" id="KW-0326">Glycosidase</keyword>
<organism evidence="8">
    <name type="scientific">Micromonas pusilla</name>
    <name type="common">Picoplanktonic green alga</name>
    <name type="synonym">Chromulina pusilla</name>
    <dbReference type="NCBI Taxonomy" id="38833"/>
    <lineage>
        <taxon>Eukaryota</taxon>
        <taxon>Viridiplantae</taxon>
        <taxon>Chlorophyta</taxon>
        <taxon>Mamiellophyceae</taxon>
        <taxon>Mamiellales</taxon>
        <taxon>Mamiellaceae</taxon>
        <taxon>Micromonas</taxon>
    </lineage>
</organism>
<gene>
    <name evidence="8" type="ORF">MSP1401_LOCUS4008</name>
</gene>
<dbReference type="AlphaFoldDB" id="A0A7S0GP05"/>
<dbReference type="GO" id="GO:0000272">
    <property type="term" value="P:polysaccharide catabolic process"/>
    <property type="evidence" value="ECO:0007669"/>
    <property type="project" value="UniProtKB-KW"/>
</dbReference>
<dbReference type="Pfam" id="PF01373">
    <property type="entry name" value="Glyco_hydro_14"/>
    <property type="match status" value="4"/>
</dbReference>
<dbReference type="PANTHER" id="PTHR31352:SF1">
    <property type="entry name" value="BETA-AMYLASE 3, CHLOROPLASTIC"/>
    <property type="match status" value="1"/>
</dbReference>
<feature type="region of interest" description="Disordered" evidence="7">
    <location>
        <begin position="1"/>
        <end position="25"/>
    </location>
</feature>
<feature type="binding site" evidence="5">
    <location>
        <position position="114"/>
    </location>
    <ligand>
        <name>substrate</name>
    </ligand>
</feature>
<feature type="binding site" evidence="5">
    <location>
        <position position="66"/>
    </location>
    <ligand>
        <name>substrate</name>
    </ligand>
</feature>